<dbReference type="Proteomes" id="UP000649617">
    <property type="component" value="Unassembled WGS sequence"/>
</dbReference>
<keyword evidence="3" id="KW-0863">Zinc-finger</keyword>
<feature type="domain" description="PARP-type" evidence="6">
    <location>
        <begin position="16"/>
        <end position="111"/>
    </location>
</feature>
<gene>
    <name evidence="7" type="primary">PARP1</name>
    <name evidence="7" type="ORF">SPIL2461_LOCUS3065</name>
</gene>
<evidence type="ECO:0000256" key="3">
    <source>
        <dbReference type="ARBA" id="ARBA00022771"/>
    </source>
</evidence>
<evidence type="ECO:0000313" key="7">
    <source>
        <dbReference type="EMBL" id="CAE7223790.1"/>
    </source>
</evidence>
<keyword evidence="2" id="KW-0479">Metal-binding</keyword>
<accession>A0A812KB17</accession>
<evidence type="ECO:0000256" key="2">
    <source>
        <dbReference type="ARBA" id="ARBA00022723"/>
    </source>
</evidence>
<evidence type="ECO:0000256" key="4">
    <source>
        <dbReference type="ARBA" id="ARBA00022833"/>
    </source>
</evidence>
<evidence type="ECO:0000313" key="8">
    <source>
        <dbReference type="Proteomes" id="UP000649617"/>
    </source>
</evidence>
<reference evidence="7" key="1">
    <citation type="submission" date="2021-02" db="EMBL/GenBank/DDBJ databases">
        <authorList>
            <person name="Dougan E. K."/>
            <person name="Rhodes N."/>
            <person name="Thang M."/>
            <person name="Chan C."/>
        </authorList>
    </citation>
    <scope>NUCLEOTIDE SEQUENCE</scope>
</reference>
<dbReference type="Gene3D" id="3.30.1740.10">
    <property type="entry name" value="Zinc finger, PARP-type"/>
    <property type="match status" value="1"/>
</dbReference>
<keyword evidence="4" id="KW-0862">Zinc</keyword>
<dbReference type="SMART" id="SM01336">
    <property type="entry name" value="zf-PARP"/>
    <property type="match status" value="1"/>
</dbReference>
<dbReference type="InterPro" id="IPR036957">
    <property type="entry name" value="Znf_PARP_sf"/>
</dbReference>
<dbReference type="GO" id="GO:0005634">
    <property type="term" value="C:nucleus"/>
    <property type="evidence" value="ECO:0007669"/>
    <property type="project" value="UniProtKB-SubCell"/>
</dbReference>
<comment type="caution">
    <text evidence="7">The sequence shown here is derived from an EMBL/GenBank/DDBJ whole genome shotgun (WGS) entry which is preliminary data.</text>
</comment>
<dbReference type="PROSITE" id="PS50064">
    <property type="entry name" value="ZF_PARP_2"/>
    <property type="match status" value="1"/>
</dbReference>
<evidence type="ECO:0000256" key="5">
    <source>
        <dbReference type="ARBA" id="ARBA00023242"/>
    </source>
</evidence>
<proteinExistence type="predicted"/>
<comment type="subcellular location">
    <subcellularLocation>
        <location evidence="1">Nucleus</location>
    </subcellularLocation>
</comment>
<name>A0A812KB17_SYMPI</name>
<keyword evidence="5" id="KW-0539">Nucleus</keyword>
<dbReference type="OrthoDB" id="429950at2759"/>
<keyword evidence="8" id="KW-1185">Reference proteome</keyword>
<protein>
    <submittedName>
        <fullName evidence="7">PARP1 protein</fullName>
    </submittedName>
</protein>
<dbReference type="InterPro" id="IPR001510">
    <property type="entry name" value="Znf_PARP"/>
</dbReference>
<dbReference type="GO" id="GO:0003677">
    <property type="term" value="F:DNA binding"/>
    <property type="evidence" value="ECO:0007669"/>
    <property type="project" value="InterPro"/>
</dbReference>
<dbReference type="GO" id="GO:0008270">
    <property type="term" value="F:zinc ion binding"/>
    <property type="evidence" value="ECO:0007669"/>
    <property type="project" value="UniProtKB-KW"/>
</dbReference>
<organism evidence="7 8">
    <name type="scientific">Symbiodinium pilosum</name>
    <name type="common">Dinoflagellate</name>
    <dbReference type="NCBI Taxonomy" id="2952"/>
    <lineage>
        <taxon>Eukaryota</taxon>
        <taxon>Sar</taxon>
        <taxon>Alveolata</taxon>
        <taxon>Dinophyceae</taxon>
        <taxon>Suessiales</taxon>
        <taxon>Symbiodiniaceae</taxon>
        <taxon>Symbiodinium</taxon>
    </lineage>
</organism>
<dbReference type="EMBL" id="CAJNIZ010003580">
    <property type="protein sequence ID" value="CAE7223790.1"/>
    <property type="molecule type" value="Genomic_DNA"/>
</dbReference>
<dbReference type="Pfam" id="PF00645">
    <property type="entry name" value="zf-PARP"/>
    <property type="match status" value="1"/>
</dbReference>
<evidence type="ECO:0000256" key="1">
    <source>
        <dbReference type="ARBA" id="ARBA00004123"/>
    </source>
</evidence>
<evidence type="ECO:0000259" key="6">
    <source>
        <dbReference type="PROSITE" id="PS50064"/>
    </source>
</evidence>
<dbReference type="AlphaFoldDB" id="A0A812KB17"/>
<sequence length="207" mass="22294">MSNALADRAYSEGNRIQVGYSKSDRSSCKQCGDGILKDALRIGQLVGSPANGIGPKWCHPDCFLAFIKSRLAKSGEWFQKYVPVDPEQIPGFGSLTADDKARINDLVALGKNPVRYVVTVTESHTESGDVQLMCTNMSGGLVCPNVRAEDRVVANLRRHVAKQLGKREEEVELVCTDGSLFQASSQTRTKRKASEMATAMAASAGGA</sequence>
<dbReference type="SUPFAM" id="SSF57716">
    <property type="entry name" value="Glucocorticoid receptor-like (DNA-binding domain)"/>
    <property type="match status" value="1"/>
</dbReference>